<dbReference type="GO" id="GO:0006367">
    <property type="term" value="P:transcription initiation at RNA polymerase II promoter"/>
    <property type="evidence" value="ECO:0007669"/>
    <property type="project" value="InterPro"/>
</dbReference>
<dbReference type="WBParaSite" id="MCU_004069-RA">
    <property type="protein sequence ID" value="MCU_004069-RA"/>
    <property type="gene ID" value="MCU_004069"/>
</dbReference>
<dbReference type="OrthoDB" id="361102at2759"/>
<name>A0A158QVB1_MESCO</name>
<evidence type="ECO:0000256" key="4">
    <source>
        <dbReference type="SAM" id="MobiDB-lite"/>
    </source>
</evidence>
<gene>
    <name evidence="6" type="ORF">MCOS_LOCUS7579</name>
</gene>
<evidence type="ECO:0000256" key="3">
    <source>
        <dbReference type="ARBA" id="ARBA00023163"/>
    </source>
</evidence>
<dbReference type="InterPro" id="IPR024550">
    <property type="entry name" value="TFIIEa/SarR/Rpc3_HTH_dom"/>
</dbReference>
<dbReference type="InterPro" id="IPR039997">
    <property type="entry name" value="TFE"/>
</dbReference>
<feature type="region of interest" description="Disordered" evidence="4">
    <location>
        <begin position="297"/>
        <end position="364"/>
    </location>
</feature>
<dbReference type="Gene3D" id="3.30.40.10">
    <property type="entry name" value="Zinc/RING finger domain, C3HC4 (zinc finger)"/>
    <property type="match status" value="1"/>
</dbReference>
<reference evidence="8 9" key="2">
    <citation type="submission" date="2019-11" db="UniProtKB">
        <authorList>
            <consortium name="WormBaseParasite"/>
        </authorList>
    </citation>
    <scope>IDENTIFICATION</scope>
</reference>
<dbReference type="AlphaFoldDB" id="A0A158QVB1"/>
<evidence type="ECO:0000256" key="1">
    <source>
        <dbReference type="ARBA" id="ARBA00008947"/>
    </source>
</evidence>
<evidence type="ECO:0000313" key="9">
    <source>
        <dbReference type="WBParaSite" id="MCU_004069-RB"/>
    </source>
</evidence>
<keyword evidence="2" id="KW-0805">Transcription regulation</keyword>
<dbReference type="EMBL" id="UXSR01005382">
    <property type="protein sequence ID" value="VDD81576.1"/>
    <property type="molecule type" value="Genomic_DNA"/>
</dbReference>
<dbReference type="InterPro" id="IPR002853">
    <property type="entry name" value="TFIIE_asu"/>
</dbReference>
<evidence type="ECO:0000256" key="2">
    <source>
        <dbReference type="ARBA" id="ARBA00023015"/>
    </source>
</evidence>
<feature type="compositionally biased region" description="Polar residues" evidence="4">
    <location>
        <begin position="337"/>
        <end position="347"/>
    </location>
</feature>
<dbReference type="InterPro" id="IPR017919">
    <property type="entry name" value="TFIIE/TFIIEa_HTH"/>
</dbReference>
<dbReference type="STRING" id="53468.A0A158QVB1"/>
<feature type="domain" description="HTH TFE/IIEalpha-type" evidence="5">
    <location>
        <begin position="27"/>
        <end position="117"/>
    </location>
</feature>
<sequence>MKLATSTVDIPSASTPNPNQTEAPSCLKKLVRTVIRSFYSREHSLIMDLLVRNTIMKEDDLCERLRFEKKQLRQHLHTLKTDQFIKSKLQLETDAEGKIAKIIHYFIDYKLFVNIVKYRLDQMQRKLDDEQLKTSIRTRFRCLSCKNSYTDLEVDRLFDPTAGKLVCVYCRADVKEEEDNDQRSDARALVANFQQQVRLPLDALLKECDQVHLTSSILEPEFRALEPLPGAASDVNASTTGVRGPLGQDSWLNDPNKGAVGGAAGSVESTVIIVLDGNASTNTTVRKERPIWMSESTVSSGLGELDRGAATGNASGGSAKLDPTTQTLAPGRVPTSLHDTSNSTDGPQTSNQQNSSSSANNANVTSASDIMQLLRVHERRGLGSHGPKSALNRTPNNPASKASASSNFRNGQNGISSPAQNTALNHEATATPPRYVVNLGGTPTPYLDITPAMIKKMTPLERAEYVQVGQRLYSETVVD</sequence>
<comment type="similarity">
    <text evidence="1">Belongs to the TFIIE alpha subunit family.</text>
</comment>
<feature type="region of interest" description="Disordered" evidence="4">
    <location>
        <begin position="235"/>
        <end position="263"/>
    </location>
</feature>
<dbReference type="Pfam" id="PF02002">
    <property type="entry name" value="TFIIE_alpha"/>
    <property type="match status" value="1"/>
</dbReference>
<organism evidence="6 7">
    <name type="scientific">Mesocestoides corti</name>
    <name type="common">Flatworm</name>
    <dbReference type="NCBI Taxonomy" id="53468"/>
    <lineage>
        <taxon>Eukaryota</taxon>
        <taxon>Metazoa</taxon>
        <taxon>Spiralia</taxon>
        <taxon>Lophotrochozoa</taxon>
        <taxon>Platyhelminthes</taxon>
        <taxon>Cestoda</taxon>
        <taxon>Eucestoda</taxon>
        <taxon>Cyclophyllidea</taxon>
        <taxon>Mesocestoididae</taxon>
        <taxon>Mesocestoides</taxon>
    </lineage>
</organism>
<dbReference type="Gene3D" id="6.10.140.1250">
    <property type="match status" value="1"/>
</dbReference>
<dbReference type="InterPro" id="IPR021600">
    <property type="entry name" value="TFIIE_asu_C"/>
</dbReference>
<dbReference type="GO" id="GO:0005673">
    <property type="term" value="C:transcription factor TFIIE complex"/>
    <property type="evidence" value="ECO:0007669"/>
    <property type="project" value="TreeGrafter"/>
</dbReference>
<dbReference type="SMART" id="SM00531">
    <property type="entry name" value="TFIIE"/>
    <property type="match status" value="1"/>
</dbReference>
<dbReference type="Pfam" id="PF11521">
    <property type="entry name" value="TFIIE-A_C"/>
    <property type="match status" value="1"/>
</dbReference>
<evidence type="ECO:0000313" key="7">
    <source>
        <dbReference type="Proteomes" id="UP000267029"/>
    </source>
</evidence>
<feature type="compositionally biased region" description="Low complexity" evidence="4">
    <location>
        <begin position="308"/>
        <end position="319"/>
    </location>
</feature>
<feature type="compositionally biased region" description="Low complexity" evidence="4">
    <location>
        <begin position="395"/>
        <end position="407"/>
    </location>
</feature>
<protein>
    <submittedName>
        <fullName evidence="8 9">HTH TFE/IIEalpha-type domain-containing protein</fullName>
    </submittedName>
</protein>
<feature type="region of interest" description="Disordered" evidence="4">
    <location>
        <begin position="1"/>
        <end position="23"/>
    </location>
</feature>
<evidence type="ECO:0000259" key="5">
    <source>
        <dbReference type="PROSITE" id="PS51344"/>
    </source>
</evidence>
<dbReference type="Proteomes" id="UP000267029">
    <property type="component" value="Unassembled WGS sequence"/>
</dbReference>
<dbReference type="InterPro" id="IPR013083">
    <property type="entry name" value="Znf_RING/FYVE/PHD"/>
</dbReference>
<evidence type="ECO:0000313" key="6">
    <source>
        <dbReference type="EMBL" id="VDD81576.1"/>
    </source>
</evidence>
<keyword evidence="7" id="KW-1185">Reference proteome</keyword>
<dbReference type="SUPFAM" id="SSF57783">
    <property type="entry name" value="Zinc beta-ribbon"/>
    <property type="match status" value="1"/>
</dbReference>
<proteinExistence type="inferred from homology"/>
<dbReference type="PROSITE" id="PS51344">
    <property type="entry name" value="HTH_TFE_IIE"/>
    <property type="match status" value="1"/>
</dbReference>
<dbReference type="PANTHER" id="PTHR13097">
    <property type="entry name" value="TRANSCRIPTION INITIATION FACTOR IIE, ALPHA SUBUNIT"/>
    <property type="match status" value="1"/>
</dbReference>
<dbReference type="WBParaSite" id="MCU_004069-RB">
    <property type="protein sequence ID" value="MCU_004069-RB"/>
    <property type="gene ID" value="MCU_004069"/>
</dbReference>
<reference evidence="6 7" key="1">
    <citation type="submission" date="2018-10" db="EMBL/GenBank/DDBJ databases">
        <authorList>
            <consortium name="Pathogen Informatics"/>
        </authorList>
    </citation>
    <scope>NUCLEOTIDE SEQUENCE [LARGE SCALE GENOMIC DNA]</scope>
</reference>
<dbReference type="PANTHER" id="PTHR13097:SF7">
    <property type="entry name" value="GENERAL TRANSCRIPTION FACTOR IIE SUBUNIT 1"/>
    <property type="match status" value="1"/>
</dbReference>
<evidence type="ECO:0000313" key="8">
    <source>
        <dbReference type="WBParaSite" id="MCU_004069-RA"/>
    </source>
</evidence>
<feature type="compositionally biased region" description="Low complexity" evidence="4">
    <location>
        <begin position="348"/>
        <end position="364"/>
    </location>
</feature>
<feature type="region of interest" description="Disordered" evidence="4">
    <location>
        <begin position="381"/>
        <end position="419"/>
    </location>
</feature>
<accession>A0A158QVB1</accession>
<feature type="compositionally biased region" description="Polar residues" evidence="4">
    <location>
        <begin position="408"/>
        <end position="419"/>
    </location>
</feature>
<keyword evidence="3" id="KW-0804">Transcription</keyword>